<evidence type="ECO:0000313" key="2">
    <source>
        <dbReference type="Proteomes" id="UP001499967"/>
    </source>
</evidence>
<organism evidence="1 2">
    <name type="scientific">Pseudonocardia zijingensis</name>
    <dbReference type="NCBI Taxonomy" id="153376"/>
    <lineage>
        <taxon>Bacteria</taxon>
        <taxon>Bacillati</taxon>
        <taxon>Actinomycetota</taxon>
        <taxon>Actinomycetes</taxon>
        <taxon>Pseudonocardiales</taxon>
        <taxon>Pseudonocardiaceae</taxon>
        <taxon>Pseudonocardia</taxon>
    </lineage>
</organism>
<sequence length="98" mass="9984">MAPRIVRGIHVGRQGLPGGRAAPPPAGVAGMITGLAHSRAKSTRECANSLIMGQICAPGASIKGKWSLVISKGGMIIALAQNPTRHVGKRAKPAIMGV</sequence>
<dbReference type="RefSeq" id="WP_343943616.1">
    <property type="nucleotide sequence ID" value="NZ_BAAAHP010000137.1"/>
</dbReference>
<reference evidence="2" key="1">
    <citation type="journal article" date="2019" name="Int. J. Syst. Evol. Microbiol.">
        <title>The Global Catalogue of Microorganisms (GCM) 10K type strain sequencing project: providing services to taxonomists for standard genome sequencing and annotation.</title>
        <authorList>
            <consortium name="The Broad Institute Genomics Platform"/>
            <consortium name="The Broad Institute Genome Sequencing Center for Infectious Disease"/>
            <person name="Wu L."/>
            <person name="Ma J."/>
        </authorList>
    </citation>
    <scope>NUCLEOTIDE SEQUENCE [LARGE SCALE GENOMIC DNA]</scope>
    <source>
        <strain evidence="2">JCM 11117</strain>
    </source>
</reference>
<dbReference type="EMBL" id="BAAAHP010000137">
    <property type="protein sequence ID" value="GAA0947317.1"/>
    <property type="molecule type" value="Genomic_DNA"/>
</dbReference>
<dbReference type="Proteomes" id="UP001499967">
    <property type="component" value="Unassembled WGS sequence"/>
</dbReference>
<comment type="caution">
    <text evidence="1">The sequence shown here is derived from an EMBL/GenBank/DDBJ whole genome shotgun (WGS) entry which is preliminary data.</text>
</comment>
<evidence type="ECO:0000313" key="1">
    <source>
        <dbReference type="EMBL" id="GAA0947317.1"/>
    </source>
</evidence>
<accession>A0ABP4B844</accession>
<protein>
    <submittedName>
        <fullName evidence="1">Uncharacterized protein</fullName>
    </submittedName>
</protein>
<keyword evidence="2" id="KW-1185">Reference proteome</keyword>
<gene>
    <name evidence="1" type="ORF">GCM10009559_46260</name>
</gene>
<name>A0ABP4B844_9PSEU</name>
<proteinExistence type="predicted"/>